<dbReference type="EMBL" id="VLTJ01000042">
    <property type="protein sequence ID" value="TSH89027.1"/>
    <property type="molecule type" value="Genomic_DNA"/>
</dbReference>
<dbReference type="PANTHER" id="PTHR43163">
    <property type="entry name" value="DIPEPTIDE TRANSPORT SYSTEM PERMEASE PROTEIN DPPB-RELATED"/>
    <property type="match status" value="1"/>
</dbReference>
<dbReference type="InterPro" id="IPR045621">
    <property type="entry name" value="BPD_transp_1_N"/>
</dbReference>
<evidence type="ECO:0000256" key="5">
    <source>
        <dbReference type="ARBA" id="ARBA00022989"/>
    </source>
</evidence>
<dbReference type="InterPro" id="IPR035906">
    <property type="entry name" value="MetI-like_sf"/>
</dbReference>
<comment type="subcellular location">
    <subcellularLocation>
        <location evidence="1 7">Cell membrane</location>
        <topology evidence="1 7">Multi-pass membrane protein</topology>
    </subcellularLocation>
</comment>
<evidence type="ECO:0000313" key="9">
    <source>
        <dbReference type="EMBL" id="TSH89027.1"/>
    </source>
</evidence>
<organism evidence="9 10">
    <name type="scientific">Verticiella sediminum</name>
    <dbReference type="NCBI Taxonomy" id="1247510"/>
    <lineage>
        <taxon>Bacteria</taxon>
        <taxon>Pseudomonadati</taxon>
        <taxon>Pseudomonadota</taxon>
        <taxon>Betaproteobacteria</taxon>
        <taxon>Burkholderiales</taxon>
        <taxon>Alcaligenaceae</taxon>
        <taxon>Verticiella</taxon>
    </lineage>
</organism>
<accession>A0A556A818</accession>
<dbReference type="GO" id="GO:0005886">
    <property type="term" value="C:plasma membrane"/>
    <property type="evidence" value="ECO:0007669"/>
    <property type="project" value="UniProtKB-SubCell"/>
</dbReference>
<name>A0A556A818_9BURK</name>
<dbReference type="OrthoDB" id="9803623at2"/>
<evidence type="ECO:0000256" key="1">
    <source>
        <dbReference type="ARBA" id="ARBA00004651"/>
    </source>
</evidence>
<dbReference type="Gene3D" id="1.10.3720.10">
    <property type="entry name" value="MetI-like"/>
    <property type="match status" value="1"/>
</dbReference>
<feature type="transmembrane region" description="Helical" evidence="7">
    <location>
        <begin position="99"/>
        <end position="121"/>
    </location>
</feature>
<dbReference type="AlphaFoldDB" id="A0A556A818"/>
<proteinExistence type="inferred from homology"/>
<dbReference type="InterPro" id="IPR000515">
    <property type="entry name" value="MetI-like"/>
</dbReference>
<evidence type="ECO:0000256" key="2">
    <source>
        <dbReference type="ARBA" id="ARBA00022448"/>
    </source>
</evidence>
<feature type="transmembrane region" description="Helical" evidence="7">
    <location>
        <begin position="271"/>
        <end position="297"/>
    </location>
</feature>
<evidence type="ECO:0000259" key="8">
    <source>
        <dbReference type="PROSITE" id="PS50928"/>
    </source>
</evidence>
<feature type="transmembrane region" description="Helical" evidence="7">
    <location>
        <begin position="142"/>
        <end position="160"/>
    </location>
</feature>
<keyword evidence="2 7" id="KW-0813">Transport</keyword>
<dbReference type="Pfam" id="PF00528">
    <property type="entry name" value="BPD_transp_1"/>
    <property type="match status" value="1"/>
</dbReference>
<keyword evidence="3" id="KW-1003">Cell membrane</keyword>
<evidence type="ECO:0000256" key="4">
    <source>
        <dbReference type="ARBA" id="ARBA00022692"/>
    </source>
</evidence>
<dbReference type="GO" id="GO:0071916">
    <property type="term" value="F:dipeptide transmembrane transporter activity"/>
    <property type="evidence" value="ECO:0007669"/>
    <property type="project" value="TreeGrafter"/>
</dbReference>
<protein>
    <submittedName>
        <fullName evidence="9">ABC transporter permease</fullName>
    </submittedName>
</protein>
<evidence type="ECO:0000256" key="6">
    <source>
        <dbReference type="ARBA" id="ARBA00023136"/>
    </source>
</evidence>
<evidence type="ECO:0000256" key="3">
    <source>
        <dbReference type="ARBA" id="ARBA00022475"/>
    </source>
</evidence>
<keyword evidence="4 7" id="KW-0812">Transmembrane</keyword>
<comment type="similarity">
    <text evidence="7">Belongs to the binding-protein-dependent transport system permease family.</text>
</comment>
<gene>
    <name evidence="9" type="ORF">FOZ76_25760</name>
</gene>
<dbReference type="Pfam" id="PF19300">
    <property type="entry name" value="BPD_transp_1_N"/>
    <property type="match status" value="1"/>
</dbReference>
<feature type="transmembrane region" description="Helical" evidence="7">
    <location>
        <begin position="172"/>
        <end position="190"/>
    </location>
</feature>
<dbReference type="CDD" id="cd06261">
    <property type="entry name" value="TM_PBP2"/>
    <property type="match status" value="1"/>
</dbReference>
<sequence>MRYVLRRLLLLPVPLLLVTAFVFVVLRLTGDPVAIYLGIEATPEQEAMLREQLHLDKSIPVQFGYFLVDLLHGNFGTSLQFHTDAMQVVLGRLGATVELLVSALAIAVVLGVLAGVACAVWKDRLPDFALSTLAVVGQSMPSFWLGILLIQFFALHLGWLPTSGRGDWSHRVLPTLTLAVFLLPNFILVMRVATLEMMREPFVTTARARGASATRALWRHVLPNSINPVISLIGVQLGRLVGGSVVTESVFAWPGVGRLMVSAIFQRDVPIVIAGVLVIALTIVVASLLVDIAQAAIDPRIRQR</sequence>
<keyword evidence="10" id="KW-1185">Reference proteome</keyword>
<dbReference type="SUPFAM" id="SSF161098">
    <property type="entry name" value="MetI-like"/>
    <property type="match status" value="1"/>
</dbReference>
<keyword evidence="6 7" id="KW-0472">Membrane</keyword>
<reference evidence="9 10" key="1">
    <citation type="submission" date="2019-07" db="EMBL/GenBank/DDBJ databases">
        <title>Qingshengfaniella alkalisoli gen. nov., sp. nov., isolated from saline soil.</title>
        <authorList>
            <person name="Xu L."/>
            <person name="Huang X.-X."/>
            <person name="Sun J.-Q."/>
        </authorList>
    </citation>
    <scope>NUCLEOTIDE SEQUENCE [LARGE SCALE GENOMIC DNA]</scope>
    <source>
        <strain evidence="9 10">DSM 27279</strain>
    </source>
</reference>
<evidence type="ECO:0000256" key="7">
    <source>
        <dbReference type="RuleBase" id="RU363032"/>
    </source>
</evidence>
<feature type="domain" description="ABC transmembrane type-1" evidence="8">
    <location>
        <begin position="93"/>
        <end position="290"/>
    </location>
</feature>
<dbReference type="PROSITE" id="PS50928">
    <property type="entry name" value="ABC_TM1"/>
    <property type="match status" value="1"/>
</dbReference>
<dbReference type="Proteomes" id="UP000318405">
    <property type="component" value="Unassembled WGS sequence"/>
</dbReference>
<comment type="caution">
    <text evidence="9">The sequence shown here is derived from an EMBL/GenBank/DDBJ whole genome shotgun (WGS) entry which is preliminary data.</text>
</comment>
<feature type="transmembrane region" description="Helical" evidence="7">
    <location>
        <begin position="229"/>
        <end position="251"/>
    </location>
</feature>
<dbReference type="PANTHER" id="PTHR43163:SF6">
    <property type="entry name" value="DIPEPTIDE TRANSPORT SYSTEM PERMEASE PROTEIN DPPB-RELATED"/>
    <property type="match status" value="1"/>
</dbReference>
<evidence type="ECO:0000313" key="10">
    <source>
        <dbReference type="Proteomes" id="UP000318405"/>
    </source>
</evidence>
<dbReference type="RefSeq" id="WP_143951143.1">
    <property type="nucleotide sequence ID" value="NZ_BAABMB010000005.1"/>
</dbReference>
<keyword evidence="5 7" id="KW-1133">Transmembrane helix</keyword>